<feature type="region of interest" description="Disordered" evidence="12">
    <location>
        <begin position="287"/>
        <end position="306"/>
    </location>
</feature>
<feature type="compositionally biased region" description="Polar residues" evidence="12">
    <location>
        <begin position="288"/>
        <end position="298"/>
    </location>
</feature>
<accession>A0A077Z1C4</accession>
<dbReference type="Pfam" id="PF05197">
    <property type="entry name" value="TRIC"/>
    <property type="match status" value="2"/>
</dbReference>
<evidence type="ECO:0000256" key="9">
    <source>
        <dbReference type="ARBA" id="ARBA00023065"/>
    </source>
</evidence>
<comment type="similarity">
    <text evidence="2">Belongs to the TMEM38 family.</text>
</comment>
<feature type="transmembrane region" description="Helical" evidence="13">
    <location>
        <begin position="254"/>
        <end position="273"/>
    </location>
</feature>
<dbReference type="GO" id="GO:0005267">
    <property type="term" value="F:potassium channel activity"/>
    <property type="evidence" value="ECO:0007669"/>
    <property type="project" value="UniProtKB-KW"/>
</dbReference>
<feature type="transmembrane region" description="Helical" evidence="13">
    <location>
        <begin position="228"/>
        <end position="248"/>
    </location>
</feature>
<evidence type="ECO:0000256" key="4">
    <source>
        <dbReference type="ARBA" id="ARBA00022538"/>
    </source>
</evidence>
<keyword evidence="15" id="KW-1185">Reference proteome</keyword>
<evidence type="ECO:0000256" key="2">
    <source>
        <dbReference type="ARBA" id="ARBA00005766"/>
    </source>
</evidence>
<keyword evidence="5 13" id="KW-0812">Transmembrane</keyword>
<evidence type="ECO:0000256" key="10">
    <source>
        <dbReference type="ARBA" id="ARBA00023136"/>
    </source>
</evidence>
<keyword evidence="4" id="KW-0633">Potassium transport</keyword>
<reference evidence="14" key="1">
    <citation type="submission" date="2014-01" db="EMBL/GenBank/DDBJ databases">
        <authorList>
            <person name="Aslett M."/>
        </authorList>
    </citation>
    <scope>NUCLEOTIDE SEQUENCE</scope>
</reference>
<feature type="transmembrane region" description="Helical" evidence="13">
    <location>
        <begin position="87"/>
        <end position="107"/>
    </location>
</feature>
<dbReference type="EMBL" id="HG805821">
    <property type="protein sequence ID" value="CDW52390.1"/>
    <property type="molecule type" value="Genomic_DNA"/>
</dbReference>
<dbReference type="PANTHER" id="PTHR12454">
    <property type="entry name" value="TRIMERIC INTRACELLULAR CATION CHANNEL"/>
    <property type="match status" value="1"/>
</dbReference>
<evidence type="ECO:0000256" key="7">
    <source>
        <dbReference type="ARBA" id="ARBA00022958"/>
    </source>
</evidence>
<name>A0A077Z1C4_TRITR</name>
<evidence type="ECO:0000256" key="6">
    <source>
        <dbReference type="ARBA" id="ARBA00022826"/>
    </source>
</evidence>
<sequence>MEFNPQALLEMSHIIANLKLYPYFDLAHYIMMTIAVREDLASGSITFSRKHPLSCWLSSMMMCFAGSFLANFLLGESLMIPLRHHEHVILASVVWYLIFYSPFDICYRMIKFFPVKLLVTMAKEVQRTNKVYSGVVHVMKLYPNSYLVMVLIGTAKGNISYVLFIDRMSSIEGAGAGIMRTFEQLVRGVWSPSSNEVLRPSFATKACILASIFFILEKKTDLINAPHDLIYFLVVSFFVYFKLSSVIFNIRDPFLPFENLFCAIFMGGIWDALNRAVITSRERRSGIQGVTDQANPSSIREAKKDQ</sequence>
<dbReference type="GO" id="GO:0042802">
    <property type="term" value="F:identical protein binding"/>
    <property type="evidence" value="ECO:0007669"/>
    <property type="project" value="InterPro"/>
</dbReference>
<keyword evidence="9" id="KW-0406">Ion transport</keyword>
<evidence type="ECO:0000256" key="1">
    <source>
        <dbReference type="ARBA" id="ARBA00004127"/>
    </source>
</evidence>
<evidence type="ECO:0000256" key="12">
    <source>
        <dbReference type="SAM" id="MobiDB-lite"/>
    </source>
</evidence>
<comment type="subcellular location">
    <subcellularLocation>
        <location evidence="1">Endomembrane system</location>
        <topology evidence="1">Multi-pass membrane protein</topology>
    </subcellularLocation>
</comment>
<evidence type="ECO:0000256" key="11">
    <source>
        <dbReference type="ARBA" id="ARBA00023303"/>
    </source>
</evidence>
<protein>
    <submittedName>
        <fullName evidence="14">Trimeric intracellular cation channel type B</fullName>
    </submittedName>
</protein>
<dbReference type="PANTHER" id="PTHR12454:SF11">
    <property type="entry name" value="GH25683P"/>
    <property type="match status" value="1"/>
</dbReference>
<keyword evidence="3" id="KW-0813">Transport</keyword>
<evidence type="ECO:0000256" key="5">
    <source>
        <dbReference type="ARBA" id="ARBA00022692"/>
    </source>
</evidence>
<dbReference type="STRING" id="36087.A0A077Z1C4"/>
<keyword evidence="10 13" id="KW-0472">Membrane</keyword>
<evidence type="ECO:0000256" key="8">
    <source>
        <dbReference type="ARBA" id="ARBA00022989"/>
    </source>
</evidence>
<keyword evidence="6" id="KW-0631">Potassium channel</keyword>
<reference evidence="14" key="2">
    <citation type="submission" date="2014-03" db="EMBL/GenBank/DDBJ databases">
        <title>The whipworm genome and dual-species transcriptomics of an intimate host-pathogen interaction.</title>
        <authorList>
            <person name="Foth B.J."/>
            <person name="Tsai I.J."/>
            <person name="Reid A.J."/>
            <person name="Bancroft A.J."/>
            <person name="Nichol S."/>
            <person name="Tracey A."/>
            <person name="Holroyd N."/>
            <person name="Cotton J.A."/>
            <person name="Stanley E.J."/>
            <person name="Zarowiecki M."/>
            <person name="Liu J.Z."/>
            <person name="Huckvale T."/>
            <person name="Cooper P.J."/>
            <person name="Grencis R.K."/>
            <person name="Berriman M."/>
        </authorList>
    </citation>
    <scope>NUCLEOTIDE SEQUENCE [LARGE SCALE GENOMIC DNA]</scope>
</reference>
<evidence type="ECO:0000313" key="15">
    <source>
        <dbReference type="Proteomes" id="UP000030665"/>
    </source>
</evidence>
<keyword evidence="7" id="KW-0630">Potassium</keyword>
<dbReference type="GO" id="GO:0016020">
    <property type="term" value="C:membrane"/>
    <property type="evidence" value="ECO:0007669"/>
    <property type="project" value="InterPro"/>
</dbReference>
<proteinExistence type="inferred from homology"/>
<dbReference type="AlphaFoldDB" id="A0A077Z1C4"/>
<dbReference type="OrthoDB" id="195817at2759"/>
<evidence type="ECO:0000256" key="3">
    <source>
        <dbReference type="ARBA" id="ARBA00022448"/>
    </source>
</evidence>
<dbReference type="InterPro" id="IPR007866">
    <property type="entry name" value="TRIC_channel"/>
</dbReference>
<gene>
    <name evidence="14" type="ORF">TTRE_0000064901</name>
</gene>
<feature type="transmembrane region" description="Helical" evidence="13">
    <location>
        <begin position="197"/>
        <end position="216"/>
    </location>
</feature>
<dbReference type="GO" id="GO:0012505">
    <property type="term" value="C:endomembrane system"/>
    <property type="evidence" value="ECO:0007669"/>
    <property type="project" value="UniProtKB-SubCell"/>
</dbReference>
<evidence type="ECO:0000256" key="13">
    <source>
        <dbReference type="SAM" id="Phobius"/>
    </source>
</evidence>
<keyword evidence="8 13" id="KW-1133">Transmembrane helix</keyword>
<organism evidence="14 15">
    <name type="scientific">Trichuris trichiura</name>
    <name type="common">Whipworm</name>
    <name type="synonym">Trichocephalus trichiurus</name>
    <dbReference type="NCBI Taxonomy" id="36087"/>
    <lineage>
        <taxon>Eukaryota</taxon>
        <taxon>Metazoa</taxon>
        <taxon>Ecdysozoa</taxon>
        <taxon>Nematoda</taxon>
        <taxon>Enoplea</taxon>
        <taxon>Dorylaimia</taxon>
        <taxon>Trichinellida</taxon>
        <taxon>Trichuridae</taxon>
        <taxon>Trichuris</taxon>
    </lineage>
</organism>
<dbReference type="Proteomes" id="UP000030665">
    <property type="component" value="Unassembled WGS sequence"/>
</dbReference>
<evidence type="ECO:0000313" key="14">
    <source>
        <dbReference type="EMBL" id="CDW52390.1"/>
    </source>
</evidence>
<feature type="transmembrane region" description="Helical" evidence="13">
    <location>
        <begin position="56"/>
        <end position="75"/>
    </location>
</feature>
<keyword evidence="11" id="KW-0407">Ion channel</keyword>